<dbReference type="EMBL" id="PGYQ01000022">
    <property type="protein sequence ID" value="PKL72003.1"/>
    <property type="molecule type" value="Genomic_DNA"/>
</dbReference>
<keyword evidence="6" id="KW-1133">Transmembrane helix</keyword>
<comment type="subcellular location">
    <subcellularLocation>
        <location evidence="1">Secreted</location>
    </subcellularLocation>
</comment>
<dbReference type="InterPro" id="IPR059100">
    <property type="entry name" value="TSP3_bac"/>
</dbReference>
<comment type="similarity">
    <text evidence="5">Belongs to the ArsC family.</text>
</comment>
<comment type="caution">
    <text evidence="7">The sequence shown here is derived from an EMBL/GenBank/DDBJ whole genome shotgun (WGS) entry which is preliminary data.</text>
</comment>
<dbReference type="InterPro" id="IPR028974">
    <property type="entry name" value="TSP_type-3_rpt"/>
</dbReference>
<evidence type="ECO:0000256" key="2">
    <source>
        <dbReference type="ARBA" id="ARBA00022525"/>
    </source>
</evidence>
<name>A0A2N1UMP7_9BACT</name>
<protein>
    <submittedName>
        <fullName evidence="7">Uncharacterized protein</fullName>
    </submittedName>
</protein>
<dbReference type="GO" id="GO:0005509">
    <property type="term" value="F:calcium ion binding"/>
    <property type="evidence" value="ECO:0007669"/>
    <property type="project" value="InterPro"/>
</dbReference>
<dbReference type="Pfam" id="PF18884">
    <property type="entry name" value="TSP3_bac"/>
    <property type="match status" value="2"/>
</dbReference>
<proteinExistence type="inferred from homology"/>
<keyword evidence="6" id="KW-0812">Transmembrane</keyword>
<keyword evidence="6" id="KW-0472">Membrane</keyword>
<evidence type="ECO:0000256" key="4">
    <source>
        <dbReference type="ARBA" id="ARBA00022837"/>
    </source>
</evidence>
<evidence type="ECO:0000256" key="5">
    <source>
        <dbReference type="PROSITE-ProRule" id="PRU01282"/>
    </source>
</evidence>
<dbReference type="SUPFAM" id="SSF103647">
    <property type="entry name" value="TSP type-3 repeat"/>
    <property type="match status" value="1"/>
</dbReference>
<evidence type="ECO:0000256" key="6">
    <source>
        <dbReference type="SAM" id="Phobius"/>
    </source>
</evidence>
<evidence type="ECO:0000256" key="1">
    <source>
        <dbReference type="ARBA" id="ARBA00004613"/>
    </source>
</evidence>
<keyword evidence="2" id="KW-0964">Secreted</keyword>
<evidence type="ECO:0000256" key="3">
    <source>
        <dbReference type="ARBA" id="ARBA00022729"/>
    </source>
</evidence>
<evidence type="ECO:0000313" key="7">
    <source>
        <dbReference type="EMBL" id="PKL72003.1"/>
    </source>
</evidence>
<keyword evidence="4" id="KW-0106">Calcium</keyword>
<accession>A0A2N1UMP7</accession>
<organism evidence="7 8">
    <name type="scientific">Candidatus Kuenenbacteria bacterium HGW-Kuenenbacteria-1</name>
    <dbReference type="NCBI Taxonomy" id="2013812"/>
    <lineage>
        <taxon>Bacteria</taxon>
        <taxon>Candidatus Kueneniibacteriota</taxon>
    </lineage>
</organism>
<dbReference type="AlphaFoldDB" id="A0A2N1UMP7"/>
<feature type="transmembrane region" description="Helical" evidence="6">
    <location>
        <begin position="20"/>
        <end position="39"/>
    </location>
</feature>
<evidence type="ECO:0000313" key="8">
    <source>
        <dbReference type="Proteomes" id="UP000233414"/>
    </source>
</evidence>
<keyword evidence="3" id="KW-0732">Signal</keyword>
<gene>
    <name evidence="7" type="ORF">CVV26_03395</name>
</gene>
<sequence length="271" mass="30767">MQNNNLKLKIISFLKQKKVIAGVFAGFGVLILFLGFTQIKNRIYKPFDYLNKNNQTNNNLSLQKENVNIEDLKNKDTDKDGISDYDEAYVYFTSPYLKDSDSDGILDKVEIEAKTDPNCSSGKICDKTGIFQTPQIQEETENNKNILQVDNTELSIEEIKQFLLKNGISQEELNKADNKTIRDVYNETVKTTGINPLEKSNNLPLQSEIPINNLNEIPNLGSQPMDLQNMSVDQMREFLLQSGINETELKQIDNETLKTLFQKAVSEAGNE</sequence>
<reference evidence="7 8" key="1">
    <citation type="journal article" date="2017" name="ISME J.">
        <title>Potential for microbial H2 and metal transformations associated with novel bacteria and archaea in deep terrestrial subsurface sediments.</title>
        <authorList>
            <person name="Hernsdorf A.W."/>
            <person name="Amano Y."/>
            <person name="Miyakawa K."/>
            <person name="Ise K."/>
            <person name="Suzuki Y."/>
            <person name="Anantharaman K."/>
            <person name="Probst A."/>
            <person name="Burstein D."/>
            <person name="Thomas B.C."/>
            <person name="Banfield J.F."/>
        </authorList>
    </citation>
    <scope>NUCLEOTIDE SEQUENCE [LARGE SCALE GENOMIC DNA]</scope>
    <source>
        <strain evidence="7">HGW-Kuenenbacteria-1</strain>
    </source>
</reference>
<dbReference type="Proteomes" id="UP000233414">
    <property type="component" value="Unassembled WGS sequence"/>
</dbReference>
<dbReference type="InterPro" id="IPR006660">
    <property type="entry name" value="Arsenate_reductase-like"/>
</dbReference>
<dbReference type="PROSITE" id="PS51353">
    <property type="entry name" value="ARSC"/>
    <property type="match status" value="1"/>
</dbReference>